<feature type="transmembrane region" description="Helical" evidence="2">
    <location>
        <begin position="428"/>
        <end position="448"/>
    </location>
</feature>
<evidence type="ECO:0000313" key="5">
    <source>
        <dbReference type="EMBL" id="GAD89873.1"/>
    </source>
</evidence>
<protein>
    <recommendedName>
        <fullName evidence="4">DUF7939 domain-containing protein</fullName>
    </recommendedName>
</protein>
<dbReference type="InterPro" id="IPR057699">
    <property type="entry name" value="DUF7939"/>
</dbReference>
<dbReference type="InterPro" id="IPR025738">
    <property type="entry name" value="BatD"/>
</dbReference>
<keyword evidence="2" id="KW-0472">Membrane</keyword>
<dbReference type="Pfam" id="PF25607">
    <property type="entry name" value="DUF7939"/>
    <property type="match status" value="1"/>
</dbReference>
<reference evidence="5 6" key="1">
    <citation type="submission" date="2013-11" db="EMBL/GenBank/DDBJ databases">
        <title>Whole genome shotgun sequence of Vibrio halioticoli NBRC 102217.</title>
        <authorList>
            <person name="Isaki S."/>
            <person name="Kimura A."/>
            <person name="Ohji S."/>
            <person name="Hosoyama A."/>
            <person name="Fujita N."/>
            <person name="Hashimoto M."/>
            <person name="Hosoyama Y."/>
            <person name="Yamazoe A."/>
        </authorList>
    </citation>
    <scope>NUCLEOTIDE SEQUENCE [LARGE SCALE GENOMIC DNA]</scope>
    <source>
        <strain evidence="5 6">NBRC 102217</strain>
    </source>
</reference>
<evidence type="ECO:0000259" key="4">
    <source>
        <dbReference type="Pfam" id="PF25607"/>
    </source>
</evidence>
<feature type="signal peptide" evidence="3">
    <location>
        <begin position="1"/>
        <end position="25"/>
    </location>
</feature>
<accession>V5FE09</accession>
<feature type="chain" id="PRO_5004732799" description="DUF7939 domain-containing protein" evidence="3">
    <location>
        <begin position="26"/>
        <end position="552"/>
    </location>
</feature>
<dbReference type="PANTHER" id="PTHR40940:SF1">
    <property type="entry name" value="PROTEIN BATD"/>
    <property type="match status" value="1"/>
</dbReference>
<dbReference type="Proteomes" id="UP000017800">
    <property type="component" value="Unassembled WGS sequence"/>
</dbReference>
<keyword evidence="6" id="KW-1185">Reference proteome</keyword>
<keyword evidence="3" id="KW-0732">Signal</keyword>
<dbReference type="EMBL" id="BAUJ01000029">
    <property type="protein sequence ID" value="GAD89873.1"/>
    <property type="molecule type" value="Genomic_DNA"/>
</dbReference>
<dbReference type="AlphaFoldDB" id="V5FE09"/>
<keyword evidence="2" id="KW-0812">Transmembrane</keyword>
<dbReference type="RefSeq" id="WP_023404227.1">
    <property type="nucleotide sequence ID" value="NZ_BAUJ01000029.1"/>
</dbReference>
<feature type="region of interest" description="Disordered" evidence="1">
    <location>
        <begin position="381"/>
        <end position="404"/>
    </location>
</feature>
<evidence type="ECO:0000256" key="1">
    <source>
        <dbReference type="SAM" id="MobiDB-lite"/>
    </source>
</evidence>
<gene>
    <name evidence="5" type="ORF">VHA01S_029_00060</name>
</gene>
<evidence type="ECO:0000313" key="6">
    <source>
        <dbReference type="Proteomes" id="UP000017800"/>
    </source>
</evidence>
<dbReference type="PANTHER" id="PTHR40940">
    <property type="entry name" value="PROTEIN BATD-RELATED"/>
    <property type="match status" value="1"/>
</dbReference>
<evidence type="ECO:0000256" key="2">
    <source>
        <dbReference type="SAM" id="Phobius"/>
    </source>
</evidence>
<organism evidence="5 6">
    <name type="scientific">Vibrio halioticoli NBRC 102217</name>
    <dbReference type="NCBI Taxonomy" id="1219072"/>
    <lineage>
        <taxon>Bacteria</taxon>
        <taxon>Pseudomonadati</taxon>
        <taxon>Pseudomonadota</taxon>
        <taxon>Gammaproteobacteria</taxon>
        <taxon>Vibrionales</taxon>
        <taxon>Vibrionaceae</taxon>
        <taxon>Vibrio</taxon>
    </lineage>
</organism>
<proteinExistence type="predicted"/>
<evidence type="ECO:0000256" key="3">
    <source>
        <dbReference type="SAM" id="SignalP"/>
    </source>
</evidence>
<keyword evidence="2" id="KW-1133">Transmembrane helix</keyword>
<comment type="caution">
    <text evidence="5">The sequence shown here is derived from an EMBL/GenBank/DDBJ whole genome shotgun (WGS) entry which is preliminary data.</text>
</comment>
<dbReference type="OrthoDB" id="5293418at2"/>
<name>V5FE09_9VIBR</name>
<feature type="domain" description="DUF7939" evidence="4">
    <location>
        <begin position="469"/>
        <end position="540"/>
    </location>
</feature>
<dbReference type="Pfam" id="PF13584">
    <property type="entry name" value="BatD"/>
    <property type="match status" value="2"/>
</dbReference>
<sequence>MIKFKSVISTFALTTGLLCSFSSWALNVTASVSKTTVTKDEIIQLKVAADEKLDSDSINLNVLSDNFYVSRPSFGSSVNIMNGKRTDSSVWTVSIAPRKTGTLTIPAFNIENAKTAPITLKVTANAQTPDTKDLIEVRTKLDRKELYPNESTTLNTRIIVKVDPRLLQNPNLTPPKASGLQLKALAEPKQYQAVVDGVEVLIIDQAFRVTGTTSGEFTINAPTLSGAVRYGNRQGSSHIISLDDQPKQIAIKVLPIPDNYHGQWLPTSKLDLSQNWQLDNNKTINSQSVTIEAGDSLTRTISLTAAGLTSAQLPNLTIENPDAFRVYSEKPSFVENDDGSVTMNTKQVLIAKQSGEYTLPDVTVQWWNSTTKQAQTSHVDGLNIKVNPGDNPETLPAPTPTTRPPMNLDANLTEHPQNMDTHTNDNKLWQLLTALFAVLWLFSTIMWLRARQYNSTPKQPSYTSHIEGDLQRQLIKAIQQGDSIKAQDILERWLKAEDIKQKDTIAIKAQITLMNQSLIGKESKEWDSSTLIKMIKNAESNGINKENDLARL</sequence>
<dbReference type="eggNOG" id="COG0457">
    <property type="taxonomic scope" value="Bacteria"/>
</dbReference>